<keyword evidence="2" id="KW-0203">Cytokinin biosynthesis</keyword>
<dbReference type="PANTHER" id="PTHR43393:SF3">
    <property type="entry name" value="LYSINE DECARBOXYLASE-LIKE PROTEIN"/>
    <property type="match status" value="1"/>
</dbReference>
<evidence type="ECO:0000313" key="4">
    <source>
        <dbReference type="Proteomes" id="UP001214666"/>
    </source>
</evidence>
<dbReference type="PANTHER" id="PTHR43393">
    <property type="entry name" value="CYTOKININ RIBOSIDE 5'-MONOPHOSPHATE PHOSPHORIBOHYDROLASE"/>
    <property type="match status" value="1"/>
</dbReference>
<evidence type="ECO:0000256" key="1">
    <source>
        <dbReference type="ARBA" id="ARBA00000274"/>
    </source>
</evidence>
<dbReference type="EMBL" id="CP118942">
    <property type="protein sequence ID" value="WEE27980.1"/>
    <property type="molecule type" value="Genomic_DNA"/>
</dbReference>
<dbReference type="SUPFAM" id="SSF102405">
    <property type="entry name" value="MCP/YpsA-like"/>
    <property type="match status" value="1"/>
</dbReference>
<evidence type="ECO:0000256" key="2">
    <source>
        <dbReference type="RuleBase" id="RU363015"/>
    </source>
</evidence>
<dbReference type="GO" id="GO:0005829">
    <property type="term" value="C:cytosol"/>
    <property type="evidence" value="ECO:0007669"/>
    <property type="project" value="TreeGrafter"/>
</dbReference>
<proteinExistence type="inferred from homology"/>
<dbReference type="InterPro" id="IPR052341">
    <property type="entry name" value="LOG_family_nucleotidases"/>
</dbReference>
<dbReference type="GO" id="GO:0008714">
    <property type="term" value="F:AMP nucleosidase activity"/>
    <property type="evidence" value="ECO:0007669"/>
    <property type="project" value="UniProtKB-EC"/>
</dbReference>
<dbReference type="EC" id="3.2.2.n1" evidence="2"/>
<organism evidence="3 4">
    <name type="scientific">Aeromonas hydrophila</name>
    <dbReference type="NCBI Taxonomy" id="644"/>
    <lineage>
        <taxon>Bacteria</taxon>
        <taxon>Pseudomonadati</taxon>
        <taxon>Pseudomonadota</taxon>
        <taxon>Gammaproteobacteria</taxon>
        <taxon>Aeromonadales</taxon>
        <taxon>Aeromonadaceae</taxon>
        <taxon>Aeromonas</taxon>
    </lineage>
</organism>
<name>A0AAX3PCV9_AERHY</name>
<comment type="similarity">
    <text evidence="2">Belongs to the LOG family.</text>
</comment>
<reference evidence="3" key="1">
    <citation type="submission" date="2023-02" db="EMBL/GenBank/DDBJ databases">
        <title>The sequence of Aeromonas hydrophila K533.</title>
        <authorList>
            <person name="Luo X."/>
        </authorList>
    </citation>
    <scope>NUCLEOTIDE SEQUENCE</scope>
    <source>
        <strain evidence="3">K533</strain>
    </source>
</reference>
<keyword evidence="2" id="KW-0378">Hydrolase</keyword>
<dbReference type="Gene3D" id="3.40.50.450">
    <property type="match status" value="1"/>
</dbReference>
<comment type="catalytic activity">
    <reaction evidence="1">
        <text>AMP + H2O = D-ribose 5-phosphate + adenine</text>
        <dbReference type="Rhea" id="RHEA:20129"/>
        <dbReference type="ChEBI" id="CHEBI:15377"/>
        <dbReference type="ChEBI" id="CHEBI:16708"/>
        <dbReference type="ChEBI" id="CHEBI:78346"/>
        <dbReference type="ChEBI" id="CHEBI:456215"/>
        <dbReference type="EC" id="3.2.2.4"/>
    </reaction>
</comment>
<dbReference type="GO" id="GO:0009691">
    <property type="term" value="P:cytokinin biosynthetic process"/>
    <property type="evidence" value="ECO:0007669"/>
    <property type="project" value="UniProtKB-UniRule"/>
</dbReference>
<evidence type="ECO:0000313" key="3">
    <source>
        <dbReference type="EMBL" id="WEE27980.1"/>
    </source>
</evidence>
<dbReference type="NCBIfam" id="TIGR00730">
    <property type="entry name" value="Rossman fold protein, TIGR00730 family"/>
    <property type="match status" value="1"/>
</dbReference>
<dbReference type="Proteomes" id="UP001214666">
    <property type="component" value="Chromosome"/>
</dbReference>
<dbReference type="Pfam" id="PF03641">
    <property type="entry name" value="Lysine_decarbox"/>
    <property type="match status" value="1"/>
</dbReference>
<dbReference type="InterPro" id="IPR031100">
    <property type="entry name" value="LOG_fam"/>
</dbReference>
<dbReference type="InterPro" id="IPR005269">
    <property type="entry name" value="LOG"/>
</dbReference>
<dbReference type="RefSeq" id="WP_275115820.1">
    <property type="nucleotide sequence ID" value="NZ_CP118942.1"/>
</dbReference>
<gene>
    <name evidence="3" type="ORF">PY771_06575</name>
</gene>
<sequence>MTDSDQRKALREAIMNGPAYRLAHEDVEFLAQDDLRPLRLQLELLKPEHELREQGIGSTVVVFGSARVVSHEEAQAGLADFEARMAAGQSDPLQARDLATARRQLAHARYYEEARRFTHLVSSRFQQEERRDFVVVTGGGPGIMEAANRGAFEAGARSIGLNVTLPHEQGPNPFISPELAFRFRYFALRKMHFLLRARALVAFPGGYGTLDELFEVLTLVQTGKMARIPIVLVGREFWRRAVDFDYLVEEGFISAQDVRLFTCVDAAEEIVAVLEAFYGGKPPAPEGAQG</sequence>
<accession>A0AAX3PCV9</accession>
<protein>
    <recommendedName>
        <fullName evidence="2">Cytokinin riboside 5'-monophosphate phosphoribohydrolase</fullName>
        <ecNumber evidence="2">3.2.2.n1</ecNumber>
    </recommendedName>
</protein>
<dbReference type="AlphaFoldDB" id="A0AAX3PCV9"/>